<feature type="compositionally biased region" description="Basic and acidic residues" evidence="1">
    <location>
        <begin position="134"/>
        <end position="143"/>
    </location>
</feature>
<organism evidence="2 3">
    <name type="scientific">blood disease bacterium A2-HR MARDI</name>
    <dbReference type="NCBI Taxonomy" id="1944648"/>
    <lineage>
        <taxon>Bacteria</taxon>
        <taxon>Pseudomonadati</taxon>
        <taxon>Pseudomonadota</taxon>
        <taxon>Betaproteobacteria</taxon>
        <taxon>Burkholderiales</taxon>
        <taxon>Burkholderiaceae</taxon>
        <taxon>Ralstonia</taxon>
        <taxon>Ralstonia solanacearum species complex</taxon>
    </lineage>
</organism>
<dbReference type="RefSeq" id="WP_078223416.1">
    <property type="nucleotide sequence ID" value="NZ_CP019912.1"/>
</dbReference>
<dbReference type="EMBL" id="CP019912">
    <property type="protein sequence ID" value="AQW31994.1"/>
    <property type="molecule type" value="Genomic_DNA"/>
</dbReference>
<sequence length="198" mass="22216">MAEDGLILQHPRRFNAWNLAMPARWQHDPMHGDRARCAFNPDGWLAIGGGHTQCNRVFSCMEPVFRMFMDERCTTRSYTGALLSSFCRIYDPMRTHRAADYCNSTFPALPHTITVIGDLRFLIEPSGDMHVSDPRAVADDNADKNIGTADPLRAMTPARLLSSDDDEPDRRPARRLRARLPAATVVAASATRASRPHR</sequence>
<keyword evidence="2" id="KW-0614">Plasmid</keyword>
<feature type="compositionally biased region" description="Low complexity" evidence="1">
    <location>
        <begin position="179"/>
        <end position="198"/>
    </location>
</feature>
<protein>
    <submittedName>
        <fullName evidence="2">Uncharacterized protein</fullName>
    </submittedName>
</protein>
<evidence type="ECO:0000313" key="2">
    <source>
        <dbReference type="EMBL" id="AQW31994.1"/>
    </source>
</evidence>
<evidence type="ECO:0000313" key="3">
    <source>
        <dbReference type="Proteomes" id="UP000189628"/>
    </source>
</evidence>
<dbReference type="AlphaFoldDB" id="A0A1U9VMT6"/>
<accession>A0A1U9VMT6</accession>
<dbReference type="Proteomes" id="UP000189628">
    <property type="component" value="Plasmid unnamed"/>
</dbReference>
<evidence type="ECO:0000256" key="1">
    <source>
        <dbReference type="SAM" id="MobiDB-lite"/>
    </source>
</evidence>
<reference evidence="2 3" key="1">
    <citation type="submission" date="2017-02" db="EMBL/GenBank/DDBJ databases">
        <title>Blood Disease Bacterium A2-HR MARDI.</title>
        <authorList>
            <person name="Badrun R."/>
            <person name="Abu Bakar N."/>
            <person name="Laboh R."/>
        </authorList>
    </citation>
    <scope>NUCLEOTIDE SEQUENCE [LARGE SCALE GENOMIC DNA]</scope>
    <source>
        <strain evidence="2 3">A2-HR MARDI</strain>
        <plasmid evidence="3">Plasmid</plasmid>
    </source>
</reference>
<feature type="region of interest" description="Disordered" evidence="1">
    <location>
        <begin position="134"/>
        <end position="198"/>
    </location>
</feature>
<gene>
    <name evidence="2" type="ORF">B0B51_19015</name>
</gene>
<proteinExistence type="predicted"/>
<geneLocation type="plasmid" evidence="2">
    <name>unnamed</name>
</geneLocation>
<name>A0A1U9VMT6_9RALS</name>